<protein>
    <submittedName>
        <fullName evidence="2">Uncharacterized protein</fullName>
    </submittedName>
</protein>
<keyword evidence="3" id="KW-1185">Reference proteome</keyword>
<dbReference type="GeneID" id="74940867"/>
<sequence>MNRRRLLESAASLGALGALAGCASGPGGPSGEGTEVEIIPSNQTDERREVTVEVEATDGTLLLNHTYDMDPGTSDESRGVENDVAAVRASSPGVGEASTEYNPDVDCGGGEDVQIRVAPEGITFAYSC</sequence>
<dbReference type="RefSeq" id="WP_260593773.1">
    <property type="nucleotide sequence ID" value="NZ_CP104003.1"/>
</dbReference>
<dbReference type="EMBL" id="CP104003">
    <property type="protein sequence ID" value="UWM54785.1"/>
    <property type="molecule type" value="Genomic_DNA"/>
</dbReference>
<evidence type="ECO:0000313" key="3">
    <source>
        <dbReference type="Proteomes" id="UP001057580"/>
    </source>
</evidence>
<dbReference type="KEGG" id="ssai:N0B31_00555"/>
<name>A0A9E7R2W8_9EURY</name>
<feature type="region of interest" description="Disordered" evidence="1">
    <location>
        <begin position="89"/>
        <end position="110"/>
    </location>
</feature>
<dbReference type="AlphaFoldDB" id="A0A9E7R2W8"/>
<organism evidence="2 3">
    <name type="scientific">Salinirubellus salinus</name>
    <dbReference type="NCBI Taxonomy" id="1364945"/>
    <lineage>
        <taxon>Archaea</taxon>
        <taxon>Methanobacteriati</taxon>
        <taxon>Methanobacteriota</taxon>
        <taxon>Stenosarchaea group</taxon>
        <taxon>Halobacteria</taxon>
        <taxon>Halobacteriales</taxon>
        <taxon>Natronomonadaceae</taxon>
        <taxon>Salinirubellus</taxon>
    </lineage>
</organism>
<dbReference type="PROSITE" id="PS51257">
    <property type="entry name" value="PROKAR_LIPOPROTEIN"/>
    <property type="match status" value="1"/>
</dbReference>
<gene>
    <name evidence="2" type="ORF">N0B31_00555</name>
</gene>
<reference evidence="2" key="1">
    <citation type="submission" date="2022-09" db="EMBL/GenBank/DDBJ databases">
        <title>Diverse halophilic archaea isolated from saline environments.</title>
        <authorList>
            <person name="Cui H.-L."/>
        </authorList>
    </citation>
    <scope>NUCLEOTIDE SEQUENCE</scope>
    <source>
        <strain evidence="2">ZS-35-S2</strain>
    </source>
</reference>
<feature type="region of interest" description="Disordered" evidence="1">
    <location>
        <begin position="23"/>
        <end position="48"/>
    </location>
</feature>
<proteinExistence type="predicted"/>
<accession>A0A9E7R2W8</accession>
<dbReference type="Proteomes" id="UP001057580">
    <property type="component" value="Chromosome"/>
</dbReference>
<evidence type="ECO:0000313" key="2">
    <source>
        <dbReference type="EMBL" id="UWM54785.1"/>
    </source>
</evidence>
<evidence type="ECO:0000256" key="1">
    <source>
        <dbReference type="SAM" id="MobiDB-lite"/>
    </source>
</evidence>